<evidence type="ECO:0000313" key="3">
    <source>
        <dbReference type="Proteomes" id="UP000027222"/>
    </source>
</evidence>
<reference evidence="3" key="1">
    <citation type="journal article" date="2014" name="Proc. Natl. Acad. Sci. U.S.A.">
        <title>Extensive sampling of basidiomycete genomes demonstrates inadequacy of the white-rot/brown-rot paradigm for wood decay fungi.</title>
        <authorList>
            <person name="Riley R."/>
            <person name="Salamov A.A."/>
            <person name="Brown D.W."/>
            <person name="Nagy L.G."/>
            <person name="Floudas D."/>
            <person name="Held B.W."/>
            <person name="Levasseur A."/>
            <person name="Lombard V."/>
            <person name="Morin E."/>
            <person name="Otillar R."/>
            <person name="Lindquist E.A."/>
            <person name="Sun H."/>
            <person name="LaButti K.M."/>
            <person name="Schmutz J."/>
            <person name="Jabbour D."/>
            <person name="Luo H."/>
            <person name="Baker S.E."/>
            <person name="Pisabarro A.G."/>
            <person name="Walton J.D."/>
            <person name="Blanchette R.A."/>
            <person name="Henrissat B."/>
            <person name="Martin F."/>
            <person name="Cullen D."/>
            <person name="Hibbett D.S."/>
            <person name="Grigoriev I.V."/>
        </authorList>
    </citation>
    <scope>NUCLEOTIDE SEQUENCE [LARGE SCALE GENOMIC DNA]</scope>
    <source>
        <strain evidence="3">CBS 339.88</strain>
    </source>
</reference>
<accession>A0A067U133</accession>
<keyword evidence="3" id="KW-1185">Reference proteome</keyword>
<dbReference type="AlphaFoldDB" id="A0A067U133"/>
<proteinExistence type="predicted"/>
<name>A0A067U133_GALM3</name>
<sequence>MAGADLSYSLNHPPKNGSEYASYLYKNQSILHTFMSTPQSHPSFGATQKYDNYPGYPANMSQKANYAIHRAVGRLDSNYNDPRLKALGLNWSILASKDTIDVRVSNQRYAVGMVLEHVNPIHFNKLEDFDLAFEETMNEILDMILPRPLATPSPQPYPPGPSILPYINPNASGSRRQASRYYKSKSI</sequence>
<evidence type="ECO:0000313" key="2">
    <source>
        <dbReference type="EMBL" id="KDR85969.1"/>
    </source>
</evidence>
<evidence type="ECO:0000256" key="1">
    <source>
        <dbReference type="SAM" id="MobiDB-lite"/>
    </source>
</evidence>
<dbReference type="Proteomes" id="UP000027222">
    <property type="component" value="Unassembled WGS sequence"/>
</dbReference>
<feature type="region of interest" description="Disordered" evidence="1">
    <location>
        <begin position="152"/>
        <end position="187"/>
    </location>
</feature>
<dbReference type="HOGENOM" id="CLU_1713376_0_0_1"/>
<feature type="compositionally biased region" description="Pro residues" evidence="1">
    <location>
        <begin position="152"/>
        <end position="162"/>
    </location>
</feature>
<dbReference type="EMBL" id="KL142367">
    <property type="protein sequence ID" value="KDR85969.1"/>
    <property type="molecule type" value="Genomic_DNA"/>
</dbReference>
<protein>
    <submittedName>
        <fullName evidence="2">Uncharacterized protein</fullName>
    </submittedName>
</protein>
<gene>
    <name evidence="2" type="ORF">GALMADRAFT_150319</name>
</gene>
<organism evidence="2 3">
    <name type="scientific">Galerina marginata (strain CBS 339.88)</name>
    <dbReference type="NCBI Taxonomy" id="685588"/>
    <lineage>
        <taxon>Eukaryota</taxon>
        <taxon>Fungi</taxon>
        <taxon>Dikarya</taxon>
        <taxon>Basidiomycota</taxon>
        <taxon>Agaricomycotina</taxon>
        <taxon>Agaricomycetes</taxon>
        <taxon>Agaricomycetidae</taxon>
        <taxon>Agaricales</taxon>
        <taxon>Agaricineae</taxon>
        <taxon>Strophariaceae</taxon>
        <taxon>Galerina</taxon>
    </lineage>
</organism>